<dbReference type="InterPro" id="IPR048868">
    <property type="entry name" value="OGG-like_put"/>
</dbReference>
<sequence>MTDLATLALPAWAVPAQPRRAAIDEHVIHIKGEWWRDAVSSRSLPGTPPAGPTITRAEVWAAESLDVFTLLWRTLAWGSGRYLRQNARRLDAIAADVPRVEDLLSRAAVESRRDPAAAYALLRPERRNEILWLGPSFFTKFLYFAGGGAPGHPSLILDRVVATRLRERCGWASLHHAGPWPAETYGRYCDLLARWAYDNRCAPDEIERTLFAGEPEERS</sequence>
<dbReference type="RefSeq" id="WP_143028082.1">
    <property type="nucleotide sequence ID" value="NZ_FNET01000033.1"/>
</dbReference>
<protein>
    <submittedName>
        <fullName evidence="1">Uncharacterized protein</fullName>
    </submittedName>
</protein>
<proteinExistence type="predicted"/>
<evidence type="ECO:0000313" key="2">
    <source>
        <dbReference type="Proteomes" id="UP000199682"/>
    </source>
</evidence>
<name>A0A1G9YFT3_9PSEU</name>
<reference evidence="2" key="1">
    <citation type="submission" date="2016-10" db="EMBL/GenBank/DDBJ databases">
        <authorList>
            <person name="Varghese N."/>
            <person name="Submissions S."/>
        </authorList>
    </citation>
    <scope>NUCLEOTIDE SEQUENCE [LARGE SCALE GENOMIC DNA]</scope>
    <source>
        <strain evidence="2">DSM 44796</strain>
    </source>
</reference>
<dbReference type="Pfam" id="PF21790">
    <property type="entry name" value="OGG"/>
    <property type="match status" value="1"/>
</dbReference>
<gene>
    <name evidence="1" type="ORF">SAMN04488074_13349</name>
</gene>
<dbReference type="Proteomes" id="UP000199682">
    <property type="component" value="Unassembled WGS sequence"/>
</dbReference>
<accession>A0A1G9YFT3</accession>
<dbReference type="AlphaFoldDB" id="A0A1G9YFT3"/>
<dbReference type="EMBL" id="FNET01000033">
    <property type="protein sequence ID" value="SDN07882.1"/>
    <property type="molecule type" value="Genomic_DNA"/>
</dbReference>
<organism evidence="1 2">
    <name type="scientific">Lentzea albidocapillata subsp. violacea</name>
    <dbReference type="NCBI Taxonomy" id="128104"/>
    <lineage>
        <taxon>Bacteria</taxon>
        <taxon>Bacillati</taxon>
        <taxon>Actinomycetota</taxon>
        <taxon>Actinomycetes</taxon>
        <taxon>Pseudonocardiales</taxon>
        <taxon>Pseudonocardiaceae</taxon>
        <taxon>Lentzea</taxon>
    </lineage>
</organism>
<evidence type="ECO:0000313" key="1">
    <source>
        <dbReference type="EMBL" id="SDN07882.1"/>
    </source>
</evidence>